<feature type="compositionally biased region" description="Basic and acidic residues" evidence="1">
    <location>
        <begin position="8"/>
        <end position="23"/>
    </location>
</feature>
<comment type="caution">
    <text evidence="2">The sequence shown here is derived from an EMBL/GenBank/DDBJ whole genome shotgun (WGS) entry which is preliminary data.</text>
</comment>
<dbReference type="RefSeq" id="WP_204295311.1">
    <property type="nucleotide sequence ID" value="NZ_BAAAGQ010000007.1"/>
</dbReference>
<name>A0ABQ3WEN7_9ACTN</name>
<evidence type="ECO:0000313" key="2">
    <source>
        <dbReference type="EMBL" id="GID44708.1"/>
    </source>
</evidence>
<accession>A0ABQ3WEN7</accession>
<gene>
    <name evidence="2" type="ORF">Aca07nite_19830</name>
</gene>
<dbReference type="EMBL" id="BOMF01000037">
    <property type="protein sequence ID" value="GID44708.1"/>
    <property type="molecule type" value="Genomic_DNA"/>
</dbReference>
<feature type="region of interest" description="Disordered" evidence="1">
    <location>
        <begin position="1"/>
        <end position="27"/>
    </location>
</feature>
<protein>
    <submittedName>
        <fullName evidence="2">Uncharacterized protein</fullName>
    </submittedName>
</protein>
<sequence length="49" mass="5736">MSDQQLRIQRDEIRARNRARREANLAQVEQRAQAALARRAAERADTDEM</sequence>
<proteinExistence type="predicted"/>
<organism evidence="2">
    <name type="scientific">Actinoplanes campanulatus</name>
    <dbReference type="NCBI Taxonomy" id="113559"/>
    <lineage>
        <taxon>Bacteria</taxon>
        <taxon>Bacillati</taxon>
        <taxon>Actinomycetota</taxon>
        <taxon>Actinomycetes</taxon>
        <taxon>Micromonosporales</taxon>
        <taxon>Micromonosporaceae</taxon>
        <taxon>Actinoplanes</taxon>
    </lineage>
</organism>
<reference evidence="2" key="1">
    <citation type="submission" date="2021-01" db="EMBL/GenBank/DDBJ databases">
        <title>Whole genome shotgun sequence of Actinoplanes capillaceus NBRC 16408.</title>
        <authorList>
            <person name="Komaki H."/>
            <person name="Tamura T."/>
        </authorList>
    </citation>
    <scope>NUCLEOTIDE SEQUENCE [LARGE SCALE GENOMIC DNA]</scope>
    <source>
        <strain evidence="2">NBRC 16408</strain>
    </source>
</reference>
<evidence type="ECO:0000256" key="1">
    <source>
        <dbReference type="SAM" id="MobiDB-lite"/>
    </source>
</evidence>